<dbReference type="PANTHER" id="PTHR37422">
    <property type="entry name" value="TEICHURONIC ACID BIOSYNTHESIS PROTEIN TUAE"/>
    <property type="match status" value="1"/>
</dbReference>
<evidence type="ECO:0000313" key="7">
    <source>
        <dbReference type="EMBL" id="MEP1060927.1"/>
    </source>
</evidence>
<gene>
    <name evidence="7" type="ORF">NDI38_21060</name>
</gene>
<protein>
    <submittedName>
        <fullName evidence="7">O-antigen ligase family protein</fullName>
    </submittedName>
</protein>
<feature type="transmembrane region" description="Helical" evidence="5">
    <location>
        <begin position="173"/>
        <end position="192"/>
    </location>
</feature>
<feature type="transmembrane region" description="Helical" evidence="5">
    <location>
        <begin position="198"/>
        <end position="229"/>
    </location>
</feature>
<feature type="transmembrane region" description="Helical" evidence="5">
    <location>
        <begin position="52"/>
        <end position="68"/>
    </location>
</feature>
<keyword evidence="2 5" id="KW-0812">Transmembrane</keyword>
<dbReference type="Pfam" id="PF04932">
    <property type="entry name" value="Wzy_C"/>
    <property type="match status" value="1"/>
</dbReference>
<proteinExistence type="predicted"/>
<feature type="transmembrane region" description="Helical" evidence="5">
    <location>
        <begin position="332"/>
        <end position="353"/>
    </location>
</feature>
<dbReference type="EMBL" id="JAMPLM010000024">
    <property type="protein sequence ID" value="MEP1060927.1"/>
    <property type="molecule type" value="Genomic_DNA"/>
</dbReference>
<sequence>MNPTLNFIEKWFTVFSLVFLTGILRWSSLFVSPDAKAVSTDEYNPFDSINSLFQYTIYAVSLLLLLARGKSSFRTAKGQLLIWFLPLMAVVSFLWSDFPDDSLRKGIATIQTSYFGLYFASRFRLKQQLQILAWVFGIVAVLSLIFCLLFRGSAIETGANAGAFRGPFTQKNLLARIAVLGLIVFLINALGFPRRRAVLWIGFGINLLLILITTSKTALLLLLMVLVLLPFYKALRWKATITVPIAIMVIVISGSIATLILTNWESSLTAIGRDPSLSGRTGLWEAAIEKIVERPWLGYGYQGFWRDGGGAASIWLSEGYKPPHAHNGFINIPLDLGLIGLFIFLAILTVSYVRAIGYLRSGKTVLELWPIYYVTFFFMYNYSENTIIEQNSIFWALLVSVALSTKQHNRIQPMQPKV</sequence>
<feature type="domain" description="O-antigen ligase-related" evidence="6">
    <location>
        <begin position="203"/>
        <end position="345"/>
    </location>
</feature>
<feature type="transmembrane region" description="Helical" evidence="5">
    <location>
        <begin position="80"/>
        <end position="96"/>
    </location>
</feature>
<reference evidence="7 8" key="1">
    <citation type="submission" date="2022-04" db="EMBL/GenBank/DDBJ databases">
        <title>Positive selection, recombination, and allopatry shape intraspecific diversity of widespread and dominant cyanobacteria.</title>
        <authorList>
            <person name="Wei J."/>
            <person name="Shu W."/>
            <person name="Hu C."/>
        </authorList>
    </citation>
    <scope>NUCLEOTIDE SEQUENCE [LARGE SCALE GENOMIC DNA]</scope>
    <source>
        <strain evidence="7 8">AS-A4</strain>
    </source>
</reference>
<comment type="caution">
    <text evidence="7">The sequence shown here is derived from an EMBL/GenBank/DDBJ whole genome shotgun (WGS) entry which is preliminary data.</text>
</comment>
<evidence type="ECO:0000313" key="8">
    <source>
        <dbReference type="Proteomes" id="UP001476950"/>
    </source>
</evidence>
<evidence type="ECO:0000256" key="3">
    <source>
        <dbReference type="ARBA" id="ARBA00022989"/>
    </source>
</evidence>
<feature type="transmembrane region" description="Helical" evidence="5">
    <location>
        <begin position="388"/>
        <end position="405"/>
    </location>
</feature>
<keyword evidence="4 5" id="KW-0472">Membrane</keyword>
<dbReference type="InterPro" id="IPR051533">
    <property type="entry name" value="WaaL-like"/>
</dbReference>
<feature type="transmembrane region" description="Helical" evidence="5">
    <location>
        <begin position="365"/>
        <end position="382"/>
    </location>
</feature>
<dbReference type="Proteomes" id="UP001476950">
    <property type="component" value="Unassembled WGS sequence"/>
</dbReference>
<feature type="transmembrane region" description="Helical" evidence="5">
    <location>
        <begin position="12"/>
        <end position="32"/>
    </location>
</feature>
<feature type="transmembrane region" description="Helical" evidence="5">
    <location>
        <begin position="131"/>
        <end position="152"/>
    </location>
</feature>
<keyword evidence="8" id="KW-1185">Reference proteome</keyword>
<dbReference type="GO" id="GO:0016874">
    <property type="term" value="F:ligase activity"/>
    <property type="evidence" value="ECO:0007669"/>
    <property type="project" value="UniProtKB-KW"/>
</dbReference>
<dbReference type="InterPro" id="IPR007016">
    <property type="entry name" value="O-antigen_ligase-rel_domated"/>
</dbReference>
<evidence type="ECO:0000256" key="4">
    <source>
        <dbReference type="ARBA" id="ARBA00023136"/>
    </source>
</evidence>
<dbReference type="PANTHER" id="PTHR37422:SF13">
    <property type="entry name" value="LIPOPOLYSACCHARIDE BIOSYNTHESIS PROTEIN PA4999-RELATED"/>
    <property type="match status" value="1"/>
</dbReference>
<evidence type="ECO:0000259" key="6">
    <source>
        <dbReference type="Pfam" id="PF04932"/>
    </source>
</evidence>
<comment type="subcellular location">
    <subcellularLocation>
        <location evidence="1">Membrane</location>
        <topology evidence="1">Multi-pass membrane protein</topology>
    </subcellularLocation>
</comment>
<feature type="transmembrane region" description="Helical" evidence="5">
    <location>
        <begin position="241"/>
        <end position="261"/>
    </location>
</feature>
<keyword evidence="3 5" id="KW-1133">Transmembrane helix</keyword>
<evidence type="ECO:0000256" key="2">
    <source>
        <dbReference type="ARBA" id="ARBA00022692"/>
    </source>
</evidence>
<evidence type="ECO:0000256" key="5">
    <source>
        <dbReference type="SAM" id="Phobius"/>
    </source>
</evidence>
<dbReference type="RefSeq" id="WP_190446628.1">
    <property type="nucleotide sequence ID" value="NZ_JAMPLM010000024.1"/>
</dbReference>
<evidence type="ECO:0000256" key="1">
    <source>
        <dbReference type="ARBA" id="ARBA00004141"/>
    </source>
</evidence>
<keyword evidence="7" id="KW-0436">Ligase</keyword>
<accession>A0ABV0KNX6</accession>
<name>A0ABV0KNX6_9CYAN</name>
<organism evidence="7 8">
    <name type="scientific">Stenomitos frigidus AS-A4</name>
    <dbReference type="NCBI Taxonomy" id="2933935"/>
    <lineage>
        <taxon>Bacteria</taxon>
        <taxon>Bacillati</taxon>
        <taxon>Cyanobacteriota</taxon>
        <taxon>Cyanophyceae</taxon>
        <taxon>Leptolyngbyales</taxon>
        <taxon>Leptolyngbyaceae</taxon>
        <taxon>Stenomitos</taxon>
    </lineage>
</organism>